<dbReference type="OrthoDB" id="2146857at2"/>
<sequence length="168" mass="18957">MRTLIAYGSKHGATEKCSKALKDKLDGEVTIVNIKKDVMPDMSSFDNIVIGGSIYAGRIQKEIREFCFKNANILKNKKIGIFVCCMSEGEKAISQLNDSLPHELMSMATAKEHFGGGFAFSKMNFFEKFIIKMVSKKEKNAIKVNINKDVLNIHEDNINRFVQLMNNK</sequence>
<comment type="caution">
    <text evidence="2">The sequence shown here is derived from an EMBL/GenBank/DDBJ whole genome shotgun (WGS) entry which is preliminary data.</text>
</comment>
<proteinExistence type="predicted"/>
<gene>
    <name evidence="2" type="ORF">Ctaglu_36270</name>
</gene>
<dbReference type="PANTHER" id="PTHR38030">
    <property type="entry name" value="PROTOPORPHYRINOGEN IX DEHYDROGENASE [MENAQUINONE]"/>
    <property type="match status" value="1"/>
</dbReference>
<feature type="domain" description="Flavodoxin" evidence="1">
    <location>
        <begin position="4"/>
        <end position="140"/>
    </location>
</feature>
<reference evidence="2 3" key="1">
    <citation type="submission" date="2018-11" db="EMBL/GenBank/DDBJ databases">
        <title>Genome sequencing and assembly of Clostridium tagluense strain A121.</title>
        <authorList>
            <person name="Murakami T."/>
            <person name="Segawa T."/>
            <person name="Shcherbakova V.A."/>
            <person name="Mori H."/>
            <person name="Yoshimura Y."/>
        </authorList>
    </citation>
    <scope>NUCLEOTIDE SEQUENCE [LARGE SCALE GENOMIC DNA]</scope>
    <source>
        <strain evidence="2 3">A121</strain>
    </source>
</reference>
<dbReference type="PANTHER" id="PTHR38030:SF2">
    <property type="entry name" value="PROTOPORPHYRINOGEN IX DEHYDROGENASE [QUINONE]"/>
    <property type="match status" value="1"/>
</dbReference>
<organism evidence="2 3">
    <name type="scientific">Clostridium tagluense</name>
    <dbReference type="NCBI Taxonomy" id="360422"/>
    <lineage>
        <taxon>Bacteria</taxon>
        <taxon>Bacillati</taxon>
        <taxon>Bacillota</taxon>
        <taxon>Clostridia</taxon>
        <taxon>Eubacteriales</taxon>
        <taxon>Clostridiaceae</taxon>
        <taxon>Clostridium</taxon>
    </lineage>
</organism>
<protein>
    <submittedName>
        <fullName evidence="2">Flavodoxin</fullName>
    </submittedName>
</protein>
<evidence type="ECO:0000313" key="3">
    <source>
        <dbReference type="Proteomes" id="UP000287872"/>
    </source>
</evidence>
<evidence type="ECO:0000313" key="2">
    <source>
        <dbReference type="EMBL" id="GCD12004.1"/>
    </source>
</evidence>
<dbReference type="Proteomes" id="UP000287872">
    <property type="component" value="Unassembled WGS sequence"/>
</dbReference>
<dbReference type="GO" id="GO:0070819">
    <property type="term" value="F:menaquinone-dependent protoporphyrinogen oxidase activity"/>
    <property type="evidence" value="ECO:0007669"/>
    <property type="project" value="TreeGrafter"/>
</dbReference>
<dbReference type="InterPro" id="IPR052200">
    <property type="entry name" value="Protoporphyrinogen_IX_DH"/>
</dbReference>
<keyword evidence="3" id="KW-1185">Reference proteome</keyword>
<dbReference type="InterPro" id="IPR026816">
    <property type="entry name" value="Flavodoxin_dom"/>
</dbReference>
<dbReference type="Gene3D" id="3.40.50.360">
    <property type="match status" value="1"/>
</dbReference>
<dbReference type="GO" id="GO:0006783">
    <property type="term" value="P:heme biosynthetic process"/>
    <property type="evidence" value="ECO:0007669"/>
    <property type="project" value="TreeGrafter"/>
</dbReference>
<dbReference type="AlphaFoldDB" id="A0A401UR50"/>
<dbReference type="RefSeq" id="WP_125004314.1">
    <property type="nucleotide sequence ID" value="NZ_BHYK01000024.1"/>
</dbReference>
<dbReference type="InterPro" id="IPR029039">
    <property type="entry name" value="Flavoprotein-like_sf"/>
</dbReference>
<dbReference type="SUPFAM" id="SSF52218">
    <property type="entry name" value="Flavoproteins"/>
    <property type="match status" value="1"/>
</dbReference>
<dbReference type="EMBL" id="BHYK01000024">
    <property type="protein sequence ID" value="GCD12004.1"/>
    <property type="molecule type" value="Genomic_DNA"/>
</dbReference>
<name>A0A401UR50_9CLOT</name>
<dbReference type="GO" id="GO:0010181">
    <property type="term" value="F:FMN binding"/>
    <property type="evidence" value="ECO:0007669"/>
    <property type="project" value="TreeGrafter"/>
</dbReference>
<dbReference type="Pfam" id="PF12724">
    <property type="entry name" value="Flavodoxin_5"/>
    <property type="match status" value="1"/>
</dbReference>
<accession>A0A401UR50</accession>
<evidence type="ECO:0000259" key="1">
    <source>
        <dbReference type="Pfam" id="PF12724"/>
    </source>
</evidence>